<dbReference type="InterPro" id="IPR000073">
    <property type="entry name" value="AB_hydrolase_1"/>
</dbReference>
<accession>A0A9P9ELQ8</accession>
<dbReference type="AlphaFoldDB" id="A0A9P9ELQ8"/>
<evidence type="ECO:0000313" key="3">
    <source>
        <dbReference type="Proteomes" id="UP000717696"/>
    </source>
</evidence>
<evidence type="ECO:0000313" key="2">
    <source>
        <dbReference type="EMBL" id="KAH7139978.1"/>
    </source>
</evidence>
<dbReference type="SUPFAM" id="SSF53474">
    <property type="entry name" value="alpha/beta-Hydrolases"/>
    <property type="match status" value="1"/>
</dbReference>
<dbReference type="OrthoDB" id="446723at2759"/>
<dbReference type="Pfam" id="PF12697">
    <property type="entry name" value="Abhydrolase_6"/>
    <property type="match status" value="1"/>
</dbReference>
<feature type="domain" description="AB hydrolase-1" evidence="1">
    <location>
        <begin position="117"/>
        <end position="256"/>
    </location>
</feature>
<keyword evidence="3" id="KW-1185">Reference proteome</keyword>
<name>A0A9P9ELQ8_9HYPO</name>
<dbReference type="InterPro" id="IPR029058">
    <property type="entry name" value="AB_hydrolase_fold"/>
</dbReference>
<dbReference type="EMBL" id="JAGMUU010000014">
    <property type="protein sequence ID" value="KAH7139978.1"/>
    <property type="molecule type" value="Genomic_DNA"/>
</dbReference>
<protein>
    <submittedName>
        <fullName evidence="2">Abhydrolase domain-containing protein 12B</fullName>
    </submittedName>
</protein>
<dbReference type="PANTHER" id="PTHR12277:SF81">
    <property type="entry name" value="PROTEIN ABHD13"/>
    <property type="match status" value="1"/>
</dbReference>
<reference evidence="2" key="1">
    <citation type="journal article" date="2021" name="Nat. Commun.">
        <title>Genetic determinants of endophytism in the Arabidopsis root mycobiome.</title>
        <authorList>
            <person name="Mesny F."/>
            <person name="Miyauchi S."/>
            <person name="Thiergart T."/>
            <person name="Pickel B."/>
            <person name="Atanasova L."/>
            <person name="Karlsson M."/>
            <person name="Huettel B."/>
            <person name="Barry K.W."/>
            <person name="Haridas S."/>
            <person name="Chen C."/>
            <person name="Bauer D."/>
            <person name="Andreopoulos W."/>
            <person name="Pangilinan J."/>
            <person name="LaButti K."/>
            <person name="Riley R."/>
            <person name="Lipzen A."/>
            <person name="Clum A."/>
            <person name="Drula E."/>
            <person name="Henrissat B."/>
            <person name="Kohler A."/>
            <person name="Grigoriev I.V."/>
            <person name="Martin F.M."/>
            <person name="Hacquard S."/>
        </authorList>
    </citation>
    <scope>NUCLEOTIDE SEQUENCE</scope>
    <source>
        <strain evidence="2">MPI-CAGE-AT-0021</strain>
    </source>
</reference>
<proteinExistence type="predicted"/>
<organism evidence="2 3">
    <name type="scientific">Dactylonectria estremocensis</name>
    <dbReference type="NCBI Taxonomy" id="1079267"/>
    <lineage>
        <taxon>Eukaryota</taxon>
        <taxon>Fungi</taxon>
        <taxon>Dikarya</taxon>
        <taxon>Ascomycota</taxon>
        <taxon>Pezizomycotina</taxon>
        <taxon>Sordariomycetes</taxon>
        <taxon>Hypocreomycetidae</taxon>
        <taxon>Hypocreales</taxon>
        <taxon>Nectriaceae</taxon>
        <taxon>Dactylonectria</taxon>
    </lineage>
</organism>
<gene>
    <name evidence="2" type="ORF">B0J13DRAFT_447500</name>
</gene>
<sequence>GERKVPTSNVKPREQERGEADAVFLYSIRVIYLNSVTLTWFQDINVPEQWGFLHNQVTPFTLQTQDGETLHAWHILPIGLYQKHEQELLAEPPGIVPDISQSLGFKFLRDDPGALLVLYFHGAAGTLGSGWRPPSYRAMHAASPDKIHTVAIDYRGFGSSTGSTSEEGLLIDAITLAEWAMKEAQIPPSRIVIFGQSLGTAVSISLAQYMAAKDDPTLFSGMVLVAPFVDVELLTATYRVAGTIPILDPLAQFPSLMSLLQKFIISKWSSKDKLADFIARVEQLPEEGSRYHITIIHAEDDYDIPWSHSEKLFWHAVNATSSEGITYEKLEKEKGLEKLQLGAGGWLVNRETKKGSIKEHITKYGLHDRIMSYPVVSLAILRAFQRA</sequence>
<feature type="non-terminal residue" evidence="2">
    <location>
        <position position="387"/>
    </location>
</feature>
<comment type="caution">
    <text evidence="2">The sequence shown here is derived from an EMBL/GenBank/DDBJ whole genome shotgun (WGS) entry which is preliminary data.</text>
</comment>
<dbReference type="Gene3D" id="3.40.50.1820">
    <property type="entry name" value="alpha/beta hydrolase"/>
    <property type="match status" value="1"/>
</dbReference>
<dbReference type="PANTHER" id="PTHR12277">
    <property type="entry name" value="ALPHA/BETA HYDROLASE DOMAIN-CONTAINING PROTEIN"/>
    <property type="match status" value="1"/>
</dbReference>
<evidence type="ECO:0000259" key="1">
    <source>
        <dbReference type="Pfam" id="PF12697"/>
    </source>
</evidence>
<dbReference type="Proteomes" id="UP000717696">
    <property type="component" value="Unassembled WGS sequence"/>
</dbReference>